<dbReference type="InterPro" id="IPR017972">
    <property type="entry name" value="Cyt_P450_CS"/>
</dbReference>
<dbReference type="AlphaFoldDB" id="A0AAV7QHP8"/>
<evidence type="ECO:0000256" key="8">
    <source>
        <dbReference type="ARBA" id="ARBA00022848"/>
    </source>
</evidence>
<evidence type="ECO:0000256" key="2">
    <source>
        <dbReference type="ARBA" id="ARBA00004174"/>
    </source>
</evidence>
<accession>A0AAV7QHP8</accession>
<comment type="subcellular location">
    <subcellularLocation>
        <location evidence="3">Endoplasmic reticulum membrane</location>
        <topology evidence="3">Peripheral membrane protein</topology>
    </subcellularLocation>
    <subcellularLocation>
        <location evidence="2">Microsome membrane</location>
        <topology evidence="2">Peripheral membrane protein</topology>
    </subcellularLocation>
</comment>
<dbReference type="GO" id="GO:0005789">
    <property type="term" value="C:endoplasmic reticulum membrane"/>
    <property type="evidence" value="ECO:0007669"/>
    <property type="project" value="UniProtKB-SubCell"/>
</dbReference>
<dbReference type="CDD" id="cd11026">
    <property type="entry name" value="CYP2"/>
    <property type="match status" value="1"/>
</dbReference>
<keyword evidence="16" id="KW-1185">Reference proteome</keyword>
<dbReference type="FunFam" id="1.10.630.10:FF:000238">
    <property type="entry name" value="Cytochrome P450 2A6"/>
    <property type="match status" value="1"/>
</dbReference>
<keyword evidence="11 14" id="KW-0503">Monooxygenase</keyword>
<dbReference type="GO" id="GO:0020037">
    <property type="term" value="F:heme binding"/>
    <property type="evidence" value="ECO:0007669"/>
    <property type="project" value="InterPro"/>
</dbReference>
<dbReference type="GO" id="GO:0005506">
    <property type="term" value="F:iron ion binding"/>
    <property type="evidence" value="ECO:0007669"/>
    <property type="project" value="InterPro"/>
</dbReference>
<dbReference type="PANTHER" id="PTHR24300:SF386">
    <property type="entry name" value="CYTOCHROME P450"/>
    <property type="match status" value="1"/>
</dbReference>
<evidence type="ECO:0000256" key="3">
    <source>
        <dbReference type="ARBA" id="ARBA00004406"/>
    </source>
</evidence>
<dbReference type="GO" id="GO:0019373">
    <property type="term" value="P:epoxygenase P450 pathway"/>
    <property type="evidence" value="ECO:0007669"/>
    <property type="project" value="TreeGrafter"/>
</dbReference>
<dbReference type="InterPro" id="IPR001128">
    <property type="entry name" value="Cyt_P450"/>
</dbReference>
<keyword evidence="8" id="KW-0492">Microsome</keyword>
<keyword evidence="10 13" id="KW-0408">Iron</keyword>
<evidence type="ECO:0000256" key="14">
    <source>
        <dbReference type="RuleBase" id="RU000461"/>
    </source>
</evidence>
<evidence type="ECO:0000256" key="1">
    <source>
        <dbReference type="ARBA" id="ARBA00001971"/>
    </source>
</evidence>
<dbReference type="PROSITE" id="PS00086">
    <property type="entry name" value="CYTOCHROME_P450"/>
    <property type="match status" value="1"/>
</dbReference>
<dbReference type="SUPFAM" id="SSF48264">
    <property type="entry name" value="Cytochrome P450"/>
    <property type="match status" value="1"/>
</dbReference>
<keyword evidence="6 13" id="KW-0479">Metal-binding</keyword>
<evidence type="ECO:0000256" key="6">
    <source>
        <dbReference type="ARBA" id="ARBA00022723"/>
    </source>
</evidence>
<proteinExistence type="inferred from homology"/>
<dbReference type="InterPro" id="IPR036396">
    <property type="entry name" value="Cyt_P450_sf"/>
</dbReference>
<dbReference type="Pfam" id="PF00067">
    <property type="entry name" value="p450"/>
    <property type="match status" value="1"/>
</dbReference>
<dbReference type="PRINTS" id="PR01684">
    <property type="entry name" value="EP450ICYP2A"/>
</dbReference>
<dbReference type="EMBL" id="JANPWB010000010">
    <property type="protein sequence ID" value="KAJ1138619.1"/>
    <property type="molecule type" value="Genomic_DNA"/>
</dbReference>
<evidence type="ECO:0000256" key="9">
    <source>
        <dbReference type="ARBA" id="ARBA00023002"/>
    </source>
</evidence>
<dbReference type="PRINTS" id="PR00463">
    <property type="entry name" value="EP450I"/>
</dbReference>
<keyword evidence="5 13" id="KW-0349">Heme</keyword>
<dbReference type="GO" id="GO:0008392">
    <property type="term" value="F:arachidonate epoxygenase activity"/>
    <property type="evidence" value="ECO:0007669"/>
    <property type="project" value="TreeGrafter"/>
</dbReference>
<organism evidence="15 16">
    <name type="scientific">Pleurodeles waltl</name>
    <name type="common">Iberian ribbed newt</name>
    <dbReference type="NCBI Taxonomy" id="8319"/>
    <lineage>
        <taxon>Eukaryota</taxon>
        <taxon>Metazoa</taxon>
        <taxon>Chordata</taxon>
        <taxon>Craniata</taxon>
        <taxon>Vertebrata</taxon>
        <taxon>Euteleostomi</taxon>
        <taxon>Amphibia</taxon>
        <taxon>Batrachia</taxon>
        <taxon>Caudata</taxon>
        <taxon>Salamandroidea</taxon>
        <taxon>Salamandridae</taxon>
        <taxon>Pleurodelinae</taxon>
        <taxon>Pleurodeles</taxon>
    </lineage>
</organism>
<evidence type="ECO:0000313" key="16">
    <source>
        <dbReference type="Proteomes" id="UP001066276"/>
    </source>
</evidence>
<gene>
    <name evidence="15" type="ORF">NDU88_005000</name>
</gene>
<keyword evidence="9 14" id="KW-0560">Oxidoreductase</keyword>
<dbReference type="PRINTS" id="PR00385">
    <property type="entry name" value="P450"/>
</dbReference>
<dbReference type="InterPro" id="IPR002401">
    <property type="entry name" value="Cyt_P450_E_grp-I"/>
</dbReference>
<name>A0AAV7QHP8_PLEWA</name>
<evidence type="ECO:0000256" key="5">
    <source>
        <dbReference type="ARBA" id="ARBA00022617"/>
    </source>
</evidence>
<dbReference type="GO" id="GO:0016712">
    <property type="term" value="F:oxidoreductase activity, acting on paired donors, with incorporation or reduction of molecular oxygen, reduced flavin or flavoprotein as one donor, and incorporation of one atom of oxygen"/>
    <property type="evidence" value="ECO:0007669"/>
    <property type="project" value="InterPro"/>
</dbReference>
<evidence type="ECO:0000256" key="13">
    <source>
        <dbReference type="PIRSR" id="PIRSR602401-1"/>
    </source>
</evidence>
<dbReference type="Proteomes" id="UP001066276">
    <property type="component" value="Chromosome 6"/>
</dbReference>
<comment type="similarity">
    <text evidence="4 14">Belongs to the cytochrome P450 family.</text>
</comment>
<dbReference type="InterPro" id="IPR008067">
    <property type="entry name" value="Cyt_P450_E_grp-I_CYP2A-like"/>
</dbReference>
<evidence type="ECO:0000256" key="12">
    <source>
        <dbReference type="ARBA" id="ARBA00023136"/>
    </source>
</evidence>
<evidence type="ECO:0000313" key="15">
    <source>
        <dbReference type="EMBL" id="KAJ1138619.1"/>
    </source>
</evidence>
<dbReference type="PANTHER" id="PTHR24300">
    <property type="entry name" value="CYTOCHROME P450 508A4-RELATED"/>
    <property type="match status" value="1"/>
</dbReference>
<protein>
    <submittedName>
        <fullName evidence="15">Uncharacterized protein</fullName>
    </submittedName>
</protein>
<evidence type="ECO:0000256" key="7">
    <source>
        <dbReference type="ARBA" id="ARBA00022824"/>
    </source>
</evidence>
<feature type="binding site" description="axial binding residue" evidence="13">
    <location>
        <position position="386"/>
    </location>
    <ligand>
        <name>heme</name>
        <dbReference type="ChEBI" id="CHEBI:30413"/>
    </ligand>
    <ligandPart>
        <name>Fe</name>
        <dbReference type="ChEBI" id="CHEBI:18248"/>
    </ligandPart>
</feature>
<dbReference type="GO" id="GO:0006805">
    <property type="term" value="P:xenobiotic metabolic process"/>
    <property type="evidence" value="ECO:0007669"/>
    <property type="project" value="TreeGrafter"/>
</dbReference>
<keyword evidence="7" id="KW-0256">Endoplasmic reticulum</keyword>
<evidence type="ECO:0000256" key="4">
    <source>
        <dbReference type="ARBA" id="ARBA00010617"/>
    </source>
</evidence>
<dbReference type="Gene3D" id="1.10.630.10">
    <property type="entry name" value="Cytochrome P450"/>
    <property type="match status" value="1"/>
</dbReference>
<sequence length="441" mass="50438">MVESLKALSEKYGPVYSLHLGLRRVVILWGYDAVKEALVDHGDDFSGRGAIPAIQTVIQDYGPILSSGSRWKEMRRFSLMTLRNFGMGKRSIEERIQEEARYLIEELKNTKELPFDPTLHVSNAASNVTCSVIFGKRFDYQNKDFLDLLRMINEVAVLASSLSGQLYSMYTDILEYLPGPHKEIHGVLNCLEKFVEKRVKMNQETLDPNSPRDYIDCFLMKMEEEKDNPETEFYMSQLVKSVLSLFIAGTETVSTTLRHALLLLIKYPEIEDKVIAEIDNVIGRLRIPSVEDRNKMPYTDAVIHEIQRFSDIVPLGFPHTVMRDTNFRGFTLPKGTEVYPILSSVLRDPTQFTEPDIFRPERFLNEHGNFKKSDAFMPFSAGKRICVGEGLARNELFIYITSILQNFKLKFSCDPNEIDIKPRLSGLIGIPVTYKVLAIAR</sequence>
<comment type="caution">
    <text evidence="15">The sequence shown here is derived from an EMBL/GenBank/DDBJ whole genome shotgun (WGS) entry which is preliminary data.</text>
</comment>
<reference evidence="15" key="1">
    <citation type="journal article" date="2022" name="bioRxiv">
        <title>Sequencing and chromosome-scale assembly of the giantPleurodeles waltlgenome.</title>
        <authorList>
            <person name="Brown T."/>
            <person name="Elewa A."/>
            <person name="Iarovenko S."/>
            <person name="Subramanian E."/>
            <person name="Araus A.J."/>
            <person name="Petzold A."/>
            <person name="Susuki M."/>
            <person name="Suzuki K.-i.T."/>
            <person name="Hayashi T."/>
            <person name="Toyoda A."/>
            <person name="Oliveira C."/>
            <person name="Osipova E."/>
            <person name="Leigh N.D."/>
            <person name="Simon A."/>
            <person name="Yun M.H."/>
        </authorList>
    </citation>
    <scope>NUCLEOTIDE SEQUENCE</scope>
    <source>
        <strain evidence="15">20211129_DDA</strain>
        <tissue evidence="15">Liver</tissue>
    </source>
</reference>
<evidence type="ECO:0000256" key="10">
    <source>
        <dbReference type="ARBA" id="ARBA00023004"/>
    </source>
</evidence>
<evidence type="ECO:0000256" key="11">
    <source>
        <dbReference type="ARBA" id="ARBA00023033"/>
    </source>
</evidence>
<dbReference type="InterPro" id="IPR050182">
    <property type="entry name" value="Cytochrome_P450_fam2"/>
</dbReference>
<keyword evidence="12" id="KW-0472">Membrane</keyword>
<comment type="cofactor">
    <cofactor evidence="1 13">
        <name>heme</name>
        <dbReference type="ChEBI" id="CHEBI:30413"/>
    </cofactor>
</comment>